<proteinExistence type="predicted"/>
<sequence>MDGQFKNIWHILDQANHHTQKLLGSSWDLLAQDLIASTIPSQPHASTIYFPISLRDVSFPTSHLVVGLCYILHIIHKILPHTHTHTHIYSSVSSHSHYMEMDMYTCFQ</sequence>
<dbReference type="EMBL" id="CM035410">
    <property type="protein sequence ID" value="KAH7437861.1"/>
    <property type="molecule type" value="Genomic_DNA"/>
</dbReference>
<keyword evidence="2" id="KW-1185">Reference proteome</keyword>
<protein>
    <submittedName>
        <fullName evidence="1">Uncharacterized protein</fullName>
    </submittedName>
</protein>
<evidence type="ECO:0000313" key="1">
    <source>
        <dbReference type="EMBL" id="KAH7437861.1"/>
    </source>
</evidence>
<dbReference type="AlphaFoldDB" id="A0A8T2UNX8"/>
<evidence type="ECO:0000313" key="2">
    <source>
        <dbReference type="Proteomes" id="UP000825935"/>
    </source>
</evidence>
<comment type="caution">
    <text evidence="1">The sequence shown here is derived from an EMBL/GenBank/DDBJ whole genome shotgun (WGS) entry which is preliminary data.</text>
</comment>
<accession>A0A8T2UNX8</accession>
<reference evidence="1" key="1">
    <citation type="submission" date="2021-08" db="EMBL/GenBank/DDBJ databases">
        <title>WGS assembly of Ceratopteris richardii.</title>
        <authorList>
            <person name="Marchant D.B."/>
            <person name="Chen G."/>
            <person name="Jenkins J."/>
            <person name="Shu S."/>
            <person name="Leebens-Mack J."/>
            <person name="Grimwood J."/>
            <person name="Schmutz J."/>
            <person name="Soltis P."/>
            <person name="Soltis D."/>
            <person name="Chen Z.-H."/>
        </authorList>
    </citation>
    <scope>NUCLEOTIDE SEQUENCE</scope>
    <source>
        <strain evidence="1">Whitten #5841</strain>
        <tissue evidence="1">Leaf</tissue>
    </source>
</reference>
<dbReference type="Proteomes" id="UP000825935">
    <property type="component" value="Chromosome 5"/>
</dbReference>
<gene>
    <name evidence="1" type="ORF">KP509_05G092800</name>
</gene>
<name>A0A8T2UNX8_CERRI</name>
<organism evidence="1 2">
    <name type="scientific">Ceratopteris richardii</name>
    <name type="common">Triangle waterfern</name>
    <dbReference type="NCBI Taxonomy" id="49495"/>
    <lineage>
        <taxon>Eukaryota</taxon>
        <taxon>Viridiplantae</taxon>
        <taxon>Streptophyta</taxon>
        <taxon>Embryophyta</taxon>
        <taxon>Tracheophyta</taxon>
        <taxon>Polypodiopsida</taxon>
        <taxon>Polypodiidae</taxon>
        <taxon>Polypodiales</taxon>
        <taxon>Pteridineae</taxon>
        <taxon>Pteridaceae</taxon>
        <taxon>Parkerioideae</taxon>
        <taxon>Ceratopteris</taxon>
    </lineage>
</organism>